<feature type="region of interest" description="Disordered" evidence="3">
    <location>
        <begin position="599"/>
        <end position="743"/>
    </location>
</feature>
<dbReference type="GO" id="GO:0003677">
    <property type="term" value="F:DNA binding"/>
    <property type="evidence" value="ECO:0007669"/>
    <property type="project" value="InterPro"/>
</dbReference>
<feature type="compositionally biased region" description="Basic residues" evidence="3">
    <location>
        <begin position="1"/>
        <end position="10"/>
    </location>
</feature>
<keyword evidence="7" id="KW-1185">Reference proteome</keyword>
<name>A0A2N1JCW1_9BASI</name>
<evidence type="ECO:0000256" key="2">
    <source>
        <dbReference type="ARBA" id="ARBA00022837"/>
    </source>
</evidence>
<dbReference type="CDD" id="cd00051">
    <property type="entry name" value="EFh"/>
    <property type="match status" value="2"/>
</dbReference>
<dbReference type="InterPro" id="IPR011992">
    <property type="entry name" value="EF-hand-dom_pair"/>
</dbReference>
<dbReference type="STRING" id="2020962.A0A2N1JCW1"/>
<dbReference type="GO" id="GO:0005509">
    <property type="term" value="F:calcium ion binding"/>
    <property type="evidence" value="ECO:0007669"/>
    <property type="project" value="InterPro"/>
</dbReference>
<feature type="compositionally biased region" description="Polar residues" evidence="3">
    <location>
        <begin position="600"/>
        <end position="622"/>
    </location>
</feature>
<dbReference type="InterPro" id="IPR036887">
    <property type="entry name" value="HTH_APSES_sf"/>
</dbReference>
<feature type="region of interest" description="Disordered" evidence="3">
    <location>
        <begin position="775"/>
        <end position="854"/>
    </location>
</feature>
<feature type="region of interest" description="Disordered" evidence="3">
    <location>
        <begin position="349"/>
        <end position="380"/>
    </location>
</feature>
<feature type="region of interest" description="Disordered" evidence="3">
    <location>
        <begin position="472"/>
        <end position="510"/>
    </location>
</feature>
<dbReference type="Proteomes" id="UP000232875">
    <property type="component" value="Unassembled WGS sequence"/>
</dbReference>
<gene>
    <name evidence="6" type="ORF">MVES_001607</name>
</gene>
<feature type="domain" description="EF-hand" evidence="4">
    <location>
        <begin position="1545"/>
        <end position="1577"/>
    </location>
</feature>
<feature type="region of interest" description="Disordered" evidence="3">
    <location>
        <begin position="1"/>
        <end position="68"/>
    </location>
</feature>
<dbReference type="PROSITE" id="PS00018">
    <property type="entry name" value="EF_HAND_1"/>
    <property type="match status" value="4"/>
</dbReference>
<dbReference type="PROSITE" id="PS50222">
    <property type="entry name" value="EF_HAND_2"/>
    <property type="match status" value="4"/>
</dbReference>
<keyword evidence="2" id="KW-0106">Calcium</keyword>
<evidence type="ECO:0000256" key="1">
    <source>
        <dbReference type="ARBA" id="ARBA00022737"/>
    </source>
</evidence>
<reference evidence="6 7" key="1">
    <citation type="submission" date="2017-10" db="EMBL/GenBank/DDBJ databases">
        <title>A novel species of cold-tolerant Malassezia isolated from bats.</title>
        <authorList>
            <person name="Lorch J.M."/>
            <person name="Palmer J.M."/>
            <person name="Vanderwolf K.J."/>
            <person name="Schmidt K.Z."/>
            <person name="Verant M.L."/>
            <person name="Weller T.J."/>
            <person name="Blehert D.S."/>
        </authorList>
    </citation>
    <scope>NUCLEOTIDE SEQUENCE [LARGE SCALE GENOMIC DNA]</scope>
    <source>
        <strain evidence="6 7">NWHC:44797-103</strain>
    </source>
</reference>
<feature type="compositionally biased region" description="Low complexity" evidence="3">
    <location>
        <begin position="681"/>
        <end position="702"/>
    </location>
</feature>
<feature type="region of interest" description="Disordered" evidence="3">
    <location>
        <begin position="292"/>
        <end position="312"/>
    </location>
</feature>
<dbReference type="FunFam" id="1.10.238.10:FF:000003">
    <property type="entry name" value="Calmodulin A"/>
    <property type="match status" value="1"/>
</dbReference>
<evidence type="ECO:0000259" key="5">
    <source>
        <dbReference type="PROSITE" id="PS51299"/>
    </source>
</evidence>
<feature type="compositionally biased region" description="Basic residues" evidence="3">
    <location>
        <begin position="53"/>
        <end position="62"/>
    </location>
</feature>
<feature type="domain" description="EF-hand" evidence="4">
    <location>
        <begin position="1509"/>
        <end position="1544"/>
    </location>
</feature>
<feature type="compositionally biased region" description="Basic residues" evidence="3">
    <location>
        <begin position="723"/>
        <end position="733"/>
    </location>
</feature>
<evidence type="ECO:0000313" key="6">
    <source>
        <dbReference type="EMBL" id="PKI84388.1"/>
    </source>
</evidence>
<feature type="compositionally biased region" description="Basic and acidic residues" evidence="3">
    <location>
        <begin position="982"/>
        <end position="998"/>
    </location>
</feature>
<dbReference type="SUPFAM" id="SSF47473">
    <property type="entry name" value="EF-hand"/>
    <property type="match status" value="1"/>
</dbReference>
<keyword evidence="1" id="KW-0677">Repeat</keyword>
<dbReference type="GO" id="GO:0016460">
    <property type="term" value="C:myosin II complex"/>
    <property type="evidence" value="ECO:0007669"/>
    <property type="project" value="TreeGrafter"/>
</dbReference>
<dbReference type="InterPro" id="IPR002048">
    <property type="entry name" value="EF_hand_dom"/>
</dbReference>
<protein>
    <submittedName>
        <fullName evidence="6">Uncharacterized protein</fullName>
    </submittedName>
</protein>
<dbReference type="InterPro" id="IPR018247">
    <property type="entry name" value="EF_Hand_1_Ca_BS"/>
</dbReference>
<dbReference type="PROSITE" id="PS51299">
    <property type="entry name" value="HTH_APSES"/>
    <property type="match status" value="1"/>
</dbReference>
<feature type="compositionally biased region" description="Polar residues" evidence="3">
    <location>
        <begin position="830"/>
        <end position="843"/>
    </location>
</feature>
<organism evidence="6 7">
    <name type="scientific">Malassezia vespertilionis</name>
    <dbReference type="NCBI Taxonomy" id="2020962"/>
    <lineage>
        <taxon>Eukaryota</taxon>
        <taxon>Fungi</taxon>
        <taxon>Dikarya</taxon>
        <taxon>Basidiomycota</taxon>
        <taxon>Ustilaginomycotina</taxon>
        <taxon>Malasseziomycetes</taxon>
        <taxon>Malasseziales</taxon>
        <taxon>Malasseziaceae</taxon>
        <taxon>Malassezia</taxon>
    </lineage>
</organism>
<sequence>MQPRRSTPRKARSESVESSVEPPAPKAKDTPRRGGRGGKQAASKAADTPTKSPARRGRPPKSAKKELAQRVHILPTRTNPRLEEVKSRQVKLQVIRREDKEIIIGRIKLPTVNGAEHGFLLKRFDTNAIAGSSMFRLAFPFADTEQETAEMAYLESRFDTDVANGGLVHLPRGRGRKADTDTPKKGALPPGSTGVRLQGVWIPCQHASSIAEDYGLLELAQPLLDATAVLLPNDDTPLLNPDPETIALAAHADASLSTPARQVKRARVASAAQRAAVEDSMLSSTPMQAAKQLLGPNTPASPLRSRRTALRHEQAEQLDADDLSNMTASQIEEQIRAAKDLAAEITADAAATPASGKRASKRRAEEELEGGVQVATQQAHRSRRAPLVRAAGALTAAGAFGVGAAAWYTGTLNFTQALPAAIQQMQQLDYSSAVQAIQHNIQSWATLAPWFSDIPTIVKPQDEGVQEQGTTLPTFLLTPPPPPQTSVPAPDKSVVGSRRAPDAGNAAPLELPKSASMDEAAGALAKLAKLERARTQKRVWKKWIGVQAAHDIGVRIQADRIEGEEEEQRALAKQLVNAHIDLCVPQACADHADRTEMPCTISTPQTPEMGPTSTDTLETLASSRGPRTPPRACAYPYTDPASPDRQPLDARRKTPPRLVQPRPTHTIPPELLTKDWDDSRSSSSSQNADEAADSDASSYAGDESLEDNNRLNLEHGQAMTNKQMRRQMRHMRKHGDTGESRQIRQLRDQVLHGLQYGSKTQRTQRAMVRYTPNTAGAESGLLDSETANPDVDLGAQRTPSPCQARAEESPQQDRPSRWQRRQRKAWDNAPSVSDAISTSSAVGSTAPTAPTCATSERVPISHKTELVYDILHENQRGIVLFGIKKHFSSEVLFVTDPSPWTDATGANTALDTTTMQVPDPSWEWVQPFWMVDMTGDTDEDGWQYSGSFTGLKVWQRSIHFSHSRGPSSWLSKMYQAARKQSARSEAKQRDKEASRPDEGVEALMRSVRVRGVHWHGVPSMWTFVRRRRWVRLRKRCVPVYEEEEAGPHMPDKRDVPAKNTALSLRAPSAFPAPIEQGVYDMMHMMHMLLPFFLLSPAQTAEILASEDATPLYKSQAWEIHFARIIEDEMHVQNPFLSYIWALQELERADLANVTADVRASEVAYRRACMKQPRIQQLCSDKVEDIAGVDERQRSLGALLPPPLYPRDALILSSRPAGQRVRHSGKREDSRISLIREAIVERNVNVAIQMMKLCPLDRLKLDLWYVWLGVVAVSELSQGGERDAGGPITVVQHAFYRRRARKRRYARKAAPAFSALQERTLRAWIRDYTQSSTHLLDVWDILVAHLHEIVMMFDHAPSRRSFLVMVQRISHLEFSHVPHAGQALPQDTRWRPVRSGKVRLPRLPALDALSNHYPTGATLGPTVDERLSRIETMAEHLQIAEFKEAFSLFDKDGDGSITTKELGTVMRSLGQNPTEAELQDMVNEIDADGDGTIDFPEFLTMMARKMKDTDSEEEIKEAFKVFDKDGNGFISAAELRHVMTNLGEKLSDQEVEEMIREADTDGDGQINYDEFVKMMMSK</sequence>
<dbReference type="EMBL" id="KZ454989">
    <property type="protein sequence ID" value="PKI84388.1"/>
    <property type="molecule type" value="Genomic_DNA"/>
</dbReference>
<dbReference type="Gene3D" id="1.10.238.10">
    <property type="entry name" value="EF-hand"/>
    <property type="match status" value="3"/>
</dbReference>
<evidence type="ECO:0000256" key="3">
    <source>
        <dbReference type="SAM" id="MobiDB-lite"/>
    </source>
</evidence>
<dbReference type="SUPFAM" id="SSF54616">
    <property type="entry name" value="DNA-binding domain of Mlu1-box binding protein MBP1"/>
    <property type="match status" value="1"/>
</dbReference>
<dbReference type="PANTHER" id="PTHR23048:SF0">
    <property type="entry name" value="CALMODULIN LIKE 3"/>
    <property type="match status" value="1"/>
</dbReference>
<feature type="compositionally biased region" description="Low complexity" evidence="3">
    <location>
        <begin position="845"/>
        <end position="854"/>
    </location>
</feature>
<accession>A0A2N1JCW1</accession>
<evidence type="ECO:0000259" key="4">
    <source>
        <dbReference type="PROSITE" id="PS50222"/>
    </source>
</evidence>
<dbReference type="PANTHER" id="PTHR23048">
    <property type="entry name" value="MYOSIN LIGHT CHAIN 1, 3"/>
    <property type="match status" value="1"/>
</dbReference>
<dbReference type="InterPro" id="IPR003163">
    <property type="entry name" value="Tscrpt_reg_HTH_APSES-type"/>
</dbReference>
<feature type="domain" description="EF-hand" evidence="4">
    <location>
        <begin position="1472"/>
        <end position="1507"/>
    </location>
</feature>
<feature type="region of interest" description="Disordered" evidence="3">
    <location>
        <begin position="980"/>
        <end position="999"/>
    </location>
</feature>
<dbReference type="OrthoDB" id="272077at2759"/>
<proteinExistence type="predicted"/>
<feature type="domain" description="EF-hand" evidence="4">
    <location>
        <begin position="1436"/>
        <end position="1471"/>
    </location>
</feature>
<dbReference type="InterPro" id="IPR050230">
    <property type="entry name" value="CALM/Myosin/TropC-like"/>
</dbReference>
<feature type="region of interest" description="Disordered" evidence="3">
    <location>
        <begin position="169"/>
        <end position="192"/>
    </location>
</feature>
<evidence type="ECO:0000313" key="7">
    <source>
        <dbReference type="Proteomes" id="UP000232875"/>
    </source>
</evidence>
<feature type="compositionally biased region" description="Basic and acidic residues" evidence="3">
    <location>
        <begin position="734"/>
        <end position="743"/>
    </location>
</feature>
<dbReference type="Pfam" id="PF13499">
    <property type="entry name" value="EF-hand_7"/>
    <property type="match status" value="2"/>
</dbReference>
<feature type="domain" description="HTH APSES-type" evidence="5">
    <location>
        <begin position="98"/>
        <end position="237"/>
    </location>
</feature>
<dbReference type="SMART" id="SM00054">
    <property type="entry name" value="EFh"/>
    <property type="match status" value="4"/>
</dbReference>